<feature type="compositionally biased region" description="Basic residues" evidence="2">
    <location>
        <begin position="1"/>
        <end position="11"/>
    </location>
</feature>
<dbReference type="GO" id="GO:0004198">
    <property type="term" value="F:calcium-dependent cysteine-type endopeptidase activity"/>
    <property type="evidence" value="ECO:0007669"/>
    <property type="project" value="InterPro"/>
</dbReference>
<feature type="region of interest" description="Disordered" evidence="2">
    <location>
        <begin position="1"/>
        <end position="47"/>
    </location>
</feature>
<dbReference type="GO" id="GO:0006508">
    <property type="term" value="P:proteolysis"/>
    <property type="evidence" value="ECO:0007669"/>
    <property type="project" value="InterPro"/>
</dbReference>
<feature type="region of interest" description="Disordered" evidence="2">
    <location>
        <begin position="445"/>
        <end position="472"/>
    </location>
</feature>
<dbReference type="Pfam" id="PF22068">
    <property type="entry name" value="Androglobin_II"/>
    <property type="match status" value="1"/>
</dbReference>
<feature type="region of interest" description="Disordered" evidence="2">
    <location>
        <begin position="491"/>
        <end position="532"/>
    </location>
</feature>
<dbReference type="InterPro" id="IPR001300">
    <property type="entry name" value="Peptidase_C2_calpain_cat"/>
</dbReference>
<proteinExistence type="predicted"/>
<dbReference type="InterPro" id="IPR053033">
    <property type="entry name" value="Androglobin-like"/>
</dbReference>
<comment type="caution">
    <text evidence="4">The sequence shown here is derived from an EMBL/GenBank/DDBJ whole genome shotgun (WGS) entry which is preliminary data.</text>
</comment>
<dbReference type="EMBL" id="JAINUF010000006">
    <property type="protein sequence ID" value="KAJ8355711.1"/>
    <property type="molecule type" value="Genomic_DNA"/>
</dbReference>
<feature type="compositionally biased region" description="Polar residues" evidence="2">
    <location>
        <begin position="318"/>
        <end position="331"/>
    </location>
</feature>
<reference evidence="4" key="1">
    <citation type="journal article" date="2023" name="Science">
        <title>Genome structures resolve the early diversification of teleost fishes.</title>
        <authorList>
            <person name="Parey E."/>
            <person name="Louis A."/>
            <person name="Montfort J."/>
            <person name="Bouchez O."/>
            <person name="Roques C."/>
            <person name="Iampietro C."/>
            <person name="Lluch J."/>
            <person name="Castinel A."/>
            <person name="Donnadieu C."/>
            <person name="Desvignes T."/>
            <person name="Floi Bucao C."/>
            <person name="Jouanno E."/>
            <person name="Wen M."/>
            <person name="Mejri S."/>
            <person name="Dirks R."/>
            <person name="Jansen H."/>
            <person name="Henkel C."/>
            <person name="Chen W.J."/>
            <person name="Zahm M."/>
            <person name="Cabau C."/>
            <person name="Klopp C."/>
            <person name="Thompson A.W."/>
            <person name="Robinson-Rechavi M."/>
            <person name="Braasch I."/>
            <person name="Lecointre G."/>
            <person name="Bobe J."/>
            <person name="Postlethwait J.H."/>
            <person name="Berthelot C."/>
            <person name="Roest Crollius H."/>
            <person name="Guiguen Y."/>
        </authorList>
    </citation>
    <scope>NUCLEOTIDE SEQUENCE</scope>
    <source>
        <strain evidence="4">WJC10195</strain>
    </source>
</reference>
<organism evidence="4 5">
    <name type="scientific">Synaphobranchus kaupii</name>
    <name type="common">Kaup's arrowtooth eel</name>
    <dbReference type="NCBI Taxonomy" id="118154"/>
    <lineage>
        <taxon>Eukaryota</taxon>
        <taxon>Metazoa</taxon>
        <taxon>Chordata</taxon>
        <taxon>Craniata</taxon>
        <taxon>Vertebrata</taxon>
        <taxon>Euteleostomi</taxon>
        <taxon>Actinopterygii</taxon>
        <taxon>Neopterygii</taxon>
        <taxon>Teleostei</taxon>
        <taxon>Anguilliformes</taxon>
        <taxon>Synaphobranchidae</taxon>
        <taxon>Synaphobranchus</taxon>
    </lineage>
</organism>
<name>A0A9Q1FCA3_SYNKA</name>
<evidence type="ECO:0000259" key="3">
    <source>
        <dbReference type="PROSITE" id="PS50203"/>
    </source>
</evidence>
<feature type="region of interest" description="Disordered" evidence="2">
    <location>
        <begin position="299"/>
        <end position="379"/>
    </location>
</feature>
<accession>A0A9Q1FCA3</accession>
<dbReference type="SUPFAM" id="SSF54001">
    <property type="entry name" value="Cysteine proteinases"/>
    <property type="match status" value="1"/>
</dbReference>
<feature type="compositionally biased region" description="Basic and acidic residues" evidence="2">
    <location>
        <begin position="456"/>
        <end position="472"/>
    </location>
</feature>
<dbReference type="AlphaFoldDB" id="A0A9Q1FCA3"/>
<evidence type="ECO:0000313" key="4">
    <source>
        <dbReference type="EMBL" id="KAJ8355711.1"/>
    </source>
</evidence>
<feature type="compositionally biased region" description="Polar residues" evidence="2">
    <location>
        <begin position="12"/>
        <end position="32"/>
    </location>
</feature>
<dbReference type="PANTHER" id="PTHR46298">
    <property type="entry name" value="ANDROGLOBIN"/>
    <property type="match status" value="1"/>
</dbReference>
<dbReference type="SMART" id="SM00230">
    <property type="entry name" value="CysPc"/>
    <property type="match status" value="1"/>
</dbReference>
<dbReference type="Proteomes" id="UP001152622">
    <property type="component" value="Chromosome 6"/>
</dbReference>
<feature type="compositionally biased region" description="Basic and acidic residues" evidence="2">
    <location>
        <begin position="299"/>
        <end position="317"/>
    </location>
</feature>
<keyword evidence="5" id="KW-1185">Reference proteome</keyword>
<evidence type="ECO:0000256" key="1">
    <source>
        <dbReference type="PROSITE-ProRule" id="PRU00239"/>
    </source>
</evidence>
<feature type="domain" description="Calpain catalytic" evidence="3">
    <location>
        <begin position="76"/>
        <end position="286"/>
    </location>
</feature>
<protein>
    <recommendedName>
        <fullName evidence="3">Calpain catalytic domain-containing protein</fullName>
    </recommendedName>
</protein>
<dbReference type="OrthoDB" id="9374162at2759"/>
<evidence type="ECO:0000313" key="5">
    <source>
        <dbReference type="Proteomes" id="UP001152622"/>
    </source>
</evidence>
<dbReference type="InterPro" id="IPR038765">
    <property type="entry name" value="Papain-like_cys_pep_sf"/>
</dbReference>
<feature type="compositionally biased region" description="Polar residues" evidence="2">
    <location>
        <begin position="356"/>
        <end position="379"/>
    </location>
</feature>
<evidence type="ECO:0000256" key="2">
    <source>
        <dbReference type="SAM" id="MobiDB-lite"/>
    </source>
</evidence>
<feature type="region of interest" description="Disordered" evidence="2">
    <location>
        <begin position="550"/>
        <end position="592"/>
    </location>
</feature>
<feature type="compositionally biased region" description="Basic and acidic residues" evidence="2">
    <location>
        <begin position="334"/>
        <end position="355"/>
    </location>
</feature>
<gene>
    <name evidence="4" type="ORF">SKAU_G00185050</name>
</gene>
<comment type="caution">
    <text evidence="1">Lacks conserved residue(s) required for the propagation of feature annotation.</text>
</comment>
<sequence>MSSASPKKRGSNSRVASSQGQTQSKETASLVASGSDGPGESRRTKFPIWPEWSDAEVNAEKWEVAKGSKDGKAGKSPSVPFFEDPEGKIELPPSLKVHSWKRPLEYILAKVPVVVENETAFDLVSANDHLLSSELIRWIISEIYIVWTICNGSTTADKLVSPESPSTRWRPWEHIYSLCKVSKGHMPLYNVHGKYVVKLYWMGCWRKITVDDSLPFDQENNMLLPATTVQAELWPMLLAKAIIKLSNTDVNLQRWRELGEFTVTHALTGWSPELIPLQPRYLGKVWDFLRGAIPEFQHAEEESCEDRPSPKDCESRADSSANESKSESPMATKTPERTRDSAKRRGKDLDRERKSSQANLPASAQSDTANSPSEESKQSLVPQMVICASYQPLHLLEKKTSILGQMADSSEKLRHYGLSQLHSHPVLLTRTRACPLVAPPKPPPIPRWKFIRPRKDRNPTDEPKETPVEKPDQFIEVSSLFLNYRLMGIPTPPELEEQGSHRKRACSSSLASCAETEGEGENRGAQEPGSAETVRSAVSAAEAMDTAEVTAEDKANQDGVANGQDVSESPRVTEKLKQVTGPSPPLEQSQGTPVLERRMLQETWIDLDDLCKCFQTLLIFHKPNTYTYQVQKSLLKNGVVTKGAGASALPGTVRQQASSVAPAPAHAQTPDETGSHFLFVDSLTATEIVTSFSALLHTGERPQMKRRTPPRFGPVC</sequence>
<dbReference type="InterPro" id="IPR054093">
    <property type="entry name" value="Androglobin_II"/>
</dbReference>
<dbReference type="PANTHER" id="PTHR46298:SF1">
    <property type="entry name" value="ANDROGLOBIN"/>
    <property type="match status" value="1"/>
</dbReference>
<dbReference type="Pfam" id="PF00648">
    <property type="entry name" value="Peptidase_C2"/>
    <property type="match status" value="1"/>
</dbReference>
<dbReference type="PROSITE" id="PS50203">
    <property type="entry name" value="CALPAIN_CAT"/>
    <property type="match status" value="1"/>
</dbReference>